<dbReference type="HOGENOM" id="CLU_033975_5_0_11"/>
<dbReference type="PANTHER" id="PTHR48228:SF5">
    <property type="entry name" value="ALPHA-METHYLACYL-COA RACEMASE"/>
    <property type="match status" value="1"/>
</dbReference>
<dbReference type="Gene3D" id="3.40.50.10540">
    <property type="entry name" value="Crotonobetainyl-coa:carnitine coa-transferase, domain 1"/>
    <property type="match status" value="1"/>
</dbReference>
<dbReference type="AlphaFoldDB" id="D9X7C9"/>
<dbReference type="Gene3D" id="3.30.1540.10">
    <property type="entry name" value="formyl-coa transferase, domain 3"/>
    <property type="match status" value="1"/>
</dbReference>
<dbReference type="Pfam" id="PF02515">
    <property type="entry name" value="CoA_transf_3"/>
    <property type="match status" value="1"/>
</dbReference>
<gene>
    <name evidence="2" type="ORF">SSQG_06728</name>
</gene>
<dbReference type="SUPFAM" id="SSF89796">
    <property type="entry name" value="CoA-transferase family III (CaiB/BaiF)"/>
    <property type="match status" value="1"/>
</dbReference>
<dbReference type="InterPro" id="IPR044855">
    <property type="entry name" value="CoA-Trfase_III_dom3_sf"/>
</dbReference>
<dbReference type="EMBL" id="GG657757">
    <property type="protein sequence ID" value="EFL36210.1"/>
    <property type="molecule type" value="Genomic_DNA"/>
</dbReference>
<dbReference type="Proteomes" id="UP000004184">
    <property type="component" value="Unassembled WGS sequence"/>
</dbReference>
<dbReference type="eggNOG" id="COG1804">
    <property type="taxonomic scope" value="Bacteria"/>
</dbReference>
<dbReference type="Gene3D" id="3.30.60.110">
    <property type="match status" value="1"/>
</dbReference>
<keyword evidence="3" id="KW-1185">Reference proteome</keyword>
<evidence type="ECO:0000256" key="1">
    <source>
        <dbReference type="SAM" id="MobiDB-lite"/>
    </source>
</evidence>
<evidence type="ECO:0000313" key="3">
    <source>
        <dbReference type="Proteomes" id="UP000004184"/>
    </source>
</evidence>
<feature type="region of interest" description="Disordered" evidence="1">
    <location>
        <begin position="342"/>
        <end position="393"/>
    </location>
</feature>
<proteinExistence type="predicted"/>
<dbReference type="InterPro" id="IPR003673">
    <property type="entry name" value="CoA-Trfase_fam_III"/>
</dbReference>
<dbReference type="GO" id="GO:0003824">
    <property type="term" value="F:catalytic activity"/>
    <property type="evidence" value="ECO:0007669"/>
    <property type="project" value="InterPro"/>
</dbReference>
<dbReference type="InterPro" id="IPR023606">
    <property type="entry name" value="CoA-Trfase_III_dom_1_sf"/>
</dbReference>
<sequence>MLHHLCHSTGGWMTTARTPGQGPLAGVRVVELAGIGPGPFAAMLLADLGADVVRVDRPGGPGLAIDPAYDVTNRNKRSVVVDLKSPDGPARVLDLVARADVLVEGYRPGVAERLGVGPGDCHARNPRLVYGRMTGWGQDGPLAQRAGHDIAYIAPTGTLGMIGRPDEPPAVPANLLGDYAGGSLYLVVGVLAALHHARATGTGQVVDAAIVDGASHLATMIHGMLAAGGWQDRRGANLLDGGCPYYGTYETADGRHMAVGALESRFYAQFLALLGIEDRAEARKDVSQWGELREQVAIRFKTRTRDEWTAVFEGSDACVAPVLSLREAPHHPHLAARGTFTDHGGITQPAPAPRFSATPTSVRTGPAQPGADTAEVARDWDVPGLLPSSRNPQ</sequence>
<reference evidence="3" key="1">
    <citation type="submission" date="2009-02" db="EMBL/GenBank/DDBJ databases">
        <title>Annotation of Streptomyces viridochromogenes strain DSM 40736.</title>
        <authorList>
            <consortium name="The Broad Institute Genome Sequencing Platform"/>
            <consortium name="Broad Institute Microbial Sequencing Center"/>
            <person name="Fischbach M."/>
            <person name="Godfrey P."/>
            <person name="Ward D."/>
            <person name="Young S."/>
            <person name="Zeng Q."/>
            <person name="Koehrsen M."/>
            <person name="Alvarado L."/>
            <person name="Berlin A.M."/>
            <person name="Bochicchio J."/>
            <person name="Borenstein D."/>
            <person name="Chapman S.B."/>
            <person name="Chen Z."/>
            <person name="Engels R."/>
            <person name="Freedman E."/>
            <person name="Gellesch M."/>
            <person name="Goldberg J."/>
            <person name="Griggs A."/>
            <person name="Gujja S."/>
            <person name="Heilman E.R."/>
            <person name="Heiman D.I."/>
            <person name="Hepburn T.A."/>
            <person name="Howarth C."/>
            <person name="Jen D."/>
            <person name="Larson L."/>
            <person name="Lewis B."/>
            <person name="Mehta T."/>
            <person name="Park D."/>
            <person name="Pearson M."/>
            <person name="Richards J."/>
            <person name="Roberts A."/>
            <person name="Saif S."/>
            <person name="Shea T.D."/>
            <person name="Shenoy N."/>
            <person name="Sisk P."/>
            <person name="Stolte C."/>
            <person name="Sykes S.N."/>
            <person name="Thomson T."/>
            <person name="Walk T."/>
            <person name="White J."/>
            <person name="Yandava C."/>
            <person name="Straight P."/>
            <person name="Clardy J."/>
            <person name="Hung D."/>
            <person name="Kolter R."/>
            <person name="Mekalanos J."/>
            <person name="Walker S."/>
            <person name="Walsh C.T."/>
            <person name="Wieland-Brown L.C."/>
            <person name="Haas B."/>
            <person name="Nusbaum C."/>
            <person name="Birren B."/>
        </authorList>
    </citation>
    <scope>NUCLEOTIDE SEQUENCE [LARGE SCALE GENOMIC DNA]</scope>
    <source>
        <strain evidence="3">DSM 40736 / JCM 4977 / BCRC 1201 / Tue 494</strain>
    </source>
</reference>
<dbReference type="STRING" id="591159.SSQG_06728"/>
<dbReference type="InterPro" id="IPR050509">
    <property type="entry name" value="CoA-transferase_III"/>
</dbReference>
<protein>
    <submittedName>
        <fullName evidence="2">Fatty acid-CoA racemase</fullName>
    </submittedName>
</protein>
<dbReference type="PANTHER" id="PTHR48228">
    <property type="entry name" value="SUCCINYL-COA--D-CITRAMALATE COA-TRANSFERASE"/>
    <property type="match status" value="1"/>
</dbReference>
<accession>D9X7C9</accession>
<evidence type="ECO:0000313" key="2">
    <source>
        <dbReference type="EMBL" id="EFL36210.1"/>
    </source>
</evidence>
<name>D9X7C9_STRVT</name>
<organism evidence="2 3">
    <name type="scientific">Streptomyces viridochromogenes (strain DSM 40736 / JCM 4977 / BCRC 1201 / Tue 494)</name>
    <dbReference type="NCBI Taxonomy" id="591159"/>
    <lineage>
        <taxon>Bacteria</taxon>
        <taxon>Bacillati</taxon>
        <taxon>Actinomycetota</taxon>
        <taxon>Actinomycetes</taxon>
        <taxon>Kitasatosporales</taxon>
        <taxon>Streptomycetaceae</taxon>
        <taxon>Streptomyces</taxon>
    </lineage>
</organism>